<evidence type="ECO:0000313" key="2">
    <source>
        <dbReference type="EMBL" id="EYE92965.1"/>
    </source>
</evidence>
<keyword evidence="3" id="KW-1185">Reference proteome</keyword>
<gene>
    <name evidence="2" type="ORF">EURHEDRAFT_404771</name>
</gene>
<dbReference type="EMBL" id="KK088434">
    <property type="protein sequence ID" value="EYE92965.1"/>
    <property type="molecule type" value="Genomic_DNA"/>
</dbReference>
<accession>A0A017S9U9</accession>
<dbReference type="Proteomes" id="UP000019804">
    <property type="component" value="Unassembled WGS sequence"/>
</dbReference>
<protein>
    <submittedName>
        <fullName evidence="2">Uncharacterized protein</fullName>
    </submittedName>
</protein>
<reference evidence="3" key="1">
    <citation type="journal article" date="2014" name="Nat. Commun.">
        <title>Genomic adaptations of the halophilic Dead Sea filamentous fungus Eurotium rubrum.</title>
        <authorList>
            <person name="Kis-Papo T."/>
            <person name="Weig A.R."/>
            <person name="Riley R."/>
            <person name="Persoh D."/>
            <person name="Salamov A."/>
            <person name="Sun H."/>
            <person name="Lipzen A."/>
            <person name="Wasser S.P."/>
            <person name="Rambold G."/>
            <person name="Grigoriev I.V."/>
            <person name="Nevo E."/>
        </authorList>
    </citation>
    <scope>NUCLEOTIDE SEQUENCE [LARGE SCALE GENOMIC DNA]</scope>
    <source>
        <strain evidence="3">CBS 135680</strain>
    </source>
</reference>
<organism evidence="2 3">
    <name type="scientific">Aspergillus ruber (strain CBS 135680)</name>
    <dbReference type="NCBI Taxonomy" id="1388766"/>
    <lineage>
        <taxon>Eukaryota</taxon>
        <taxon>Fungi</taxon>
        <taxon>Dikarya</taxon>
        <taxon>Ascomycota</taxon>
        <taxon>Pezizomycotina</taxon>
        <taxon>Eurotiomycetes</taxon>
        <taxon>Eurotiomycetidae</taxon>
        <taxon>Eurotiales</taxon>
        <taxon>Aspergillaceae</taxon>
        <taxon>Aspergillus</taxon>
        <taxon>Aspergillus subgen. Aspergillus</taxon>
    </lineage>
</organism>
<name>A0A017S9U9_ASPRC</name>
<dbReference type="RefSeq" id="XP_040636653.1">
    <property type="nucleotide sequence ID" value="XM_040780337.1"/>
</dbReference>
<dbReference type="GeneID" id="63695461"/>
<evidence type="ECO:0000256" key="1">
    <source>
        <dbReference type="SAM" id="MobiDB-lite"/>
    </source>
</evidence>
<sequence>MPDVEKTEWAYPWESLSLGDHHYRFSPHLEPLMSVSQKVTCAILETPVTYQQAATKFGVQSTQRVLCTEYAAHASPVYHGNAQDEDHGTSMYGNAEFRIDTSSYSSPSATMRPVSTAPRRQEEEHAINMVERDPIPRNDEEANDVSFHFSGLASF</sequence>
<dbReference type="AlphaFoldDB" id="A0A017S9U9"/>
<evidence type="ECO:0000313" key="3">
    <source>
        <dbReference type="Proteomes" id="UP000019804"/>
    </source>
</evidence>
<dbReference type="HOGENOM" id="CLU_1695112_0_0_1"/>
<feature type="region of interest" description="Disordered" evidence="1">
    <location>
        <begin position="101"/>
        <end position="122"/>
    </location>
</feature>
<proteinExistence type="predicted"/>